<dbReference type="AlphaFoldDB" id="Q0W3T2"/>
<dbReference type="Pfam" id="PF08448">
    <property type="entry name" value="PAS_4"/>
    <property type="match status" value="1"/>
</dbReference>
<dbReference type="PROSITE" id="PS50113">
    <property type="entry name" value="PAC"/>
    <property type="match status" value="2"/>
</dbReference>
<organism evidence="5 6">
    <name type="scientific">Methanocella arvoryzae (strain DSM 22066 / NBRC 105507 / MRE50)</name>
    <dbReference type="NCBI Taxonomy" id="351160"/>
    <lineage>
        <taxon>Archaea</taxon>
        <taxon>Methanobacteriati</taxon>
        <taxon>Methanobacteriota</taxon>
        <taxon>Stenosarchaea group</taxon>
        <taxon>Methanomicrobia</taxon>
        <taxon>Methanocellales</taxon>
        <taxon>Methanocellaceae</taxon>
        <taxon>Methanocella</taxon>
    </lineage>
</organism>
<feature type="transmembrane region" description="Helical" evidence="1">
    <location>
        <begin position="352"/>
        <end position="373"/>
    </location>
</feature>
<dbReference type="SMART" id="SM00387">
    <property type="entry name" value="HATPase_c"/>
    <property type="match status" value="1"/>
</dbReference>
<feature type="domain" description="Histidine kinase" evidence="2">
    <location>
        <begin position="661"/>
        <end position="854"/>
    </location>
</feature>
<dbReference type="GO" id="GO:0016301">
    <property type="term" value="F:kinase activity"/>
    <property type="evidence" value="ECO:0007669"/>
    <property type="project" value="UniProtKB-KW"/>
</dbReference>
<dbReference type="PANTHER" id="PTHR43065:SF23">
    <property type="entry name" value="SENSOR HISTIDINE KINASE PDTAS"/>
    <property type="match status" value="1"/>
</dbReference>
<sequence>MDVSAMSSARTKYQHICLLVILVILLSPCLLQPAAAQPPKKTVLFLNSYSPGMVFSDEEYRGLQDSLKPMGNEVDLRVEYMDCKRISDEEHLQNLYWLYKHKYSNVRVDVIVAADNFAFDFIRQYHDDLFPGVPVVFCGVNYFTGDMLADNRNMTGVVEDYDIRSTLNLAFEQFPDTKHVCVIHDETSTGMAMHRQVLDHIPEFLDRAEFIFLSNVTLDELLERIKDLPPDSVILLEAFNRDSAGNVYTYEEIGDLLAASTDVPMYSNGEMYLGHGIVGGKITAGYQQGVIAGDMVQQIIAGTPPSAIPVVEKSPNVYIFDHDKLRQYGISESSLPAGSTIVNKPVYIVDAWVLHLTITIIVGMCCLIGLLVYSIRIRRKAEAALRQNIAERKLAQEQQEESRNYLNSIINAVLDPIFVKNSRHEFVMVNDSLCDFIGRRREEIIGKSDHDLFPKSQADVFTEKDDMVLETGKENTNEEVITGSEGVLHTVSTKKRLYMDKTGERFIVGIVRDITERIAAEKALQESEEKFRVLAETSPVAIALYQGERHIYNNPAHVKLSGYSAQELLDMRFWDWIHPDYREIVRERGMSRQRGEGDTFGYEMKIVTRDGRERWIYLTAGPILYQGRPAGIATLVDITERKLAEETLIASLREKEVLLKEVHHRVKNNLQIVSSLLNLQSNALRDEKIRAVFQESQNRIRSMALIHEKLYRSDDLSRVDFSDYLRVLSTDLYRVYADPSKIRLSVDCEEILLSIDASISCGLIVTELLTNSFKHGFPGGREGQVTVSLRRTAGGYVTVTVSDDGVGMPAGFVVEDTSTLGLQLVTTLVEQLEGRLEIGSEGGTSFSITFKDRQ</sequence>
<dbReference type="InterPro" id="IPR035965">
    <property type="entry name" value="PAS-like_dom_sf"/>
</dbReference>
<dbReference type="PROSITE" id="PS50112">
    <property type="entry name" value="PAS"/>
    <property type="match status" value="2"/>
</dbReference>
<name>Q0W3T2_METAR</name>
<dbReference type="Gene3D" id="3.30.565.10">
    <property type="entry name" value="Histidine kinase-like ATPase, C-terminal domain"/>
    <property type="match status" value="1"/>
</dbReference>
<feature type="domain" description="PAC" evidence="4">
    <location>
        <begin position="600"/>
        <end position="650"/>
    </location>
</feature>
<dbReference type="PROSITE" id="PS50109">
    <property type="entry name" value="HIS_KIN"/>
    <property type="match status" value="1"/>
</dbReference>
<feature type="domain" description="PAS" evidence="3">
    <location>
        <begin position="402"/>
        <end position="472"/>
    </location>
</feature>
<gene>
    <name evidence="5" type="ORF">RCIX1753</name>
</gene>
<dbReference type="STRING" id="351160.RCIX1753"/>
<accession>Q0W3T2</accession>
<dbReference type="InterPro" id="IPR005467">
    <property type="entry name" value="His_kinase_dom"/>
</dbReference>
<evidence type="ECO:0000256" key="1">
    <source>
        <dbReference type="SAM" id="Phobius"/>
    </source>
</evidence>
<evidence type="ECO:0000313" key="6">
    <source>
        <dbReference type="Proteomes" id="UP000000663"/>
    </source>
</evidence>
<feature type="domain" description="PAC" evidence="4">
    <location>
        <begin position="474"/>
        <end position="526"/>
    </location>
</feature>
<reference evidence="5 6" key="1">
    <citation type="journal article" date="2006" name="Science">
        <title>Genome of rice cluster I archaea -- the key methane producers in the rice rhizosphere.</title>
        <authorList>
            <person name="Erkel C."/>
            <person name="Kube M."/>
            <person name="Reinhardt R."/>
            <person name="Liesack W."/>
        </authorList>
    </citation>
    <scope>NUCLEOTIDE SEQUENCE [LARGE SCALE GENOMIC DNA]</scope>
    <source>
        <strain evidence="6">DSM 22066 / NBRC 105507 / MRE50</strain>
    </source>
</reference>
<dbReference type="Pfam" id="PF08447">
    <property type="entry name" value="PAS_3"/>
    <property type="match status" value="1"/>
</dbReference>
<dbReference type="EMBL" id="AM114193">
    <property type="protein sequence ID" value="CAJ36961.1"/>
    <property type="molecule type" value="Genomic_DNA"/>
</dbReference>
<dbReference type="Pfam" id="PF07568">
    <property type="entry name" value="HisKA_2"/>
    <property type="match status" value="1"/>
</dbReference>
<dbReference type="CDD" id="cd00130">
    <property type="entry name" value="PAS"/>
    <property type="match status" value="2"/>
</dbReference>
<dbReference type="Proteomes" id="UP000000663">
    <property type="component" value="Chromosome"/>
</dbReference>
<keyword evidence="5" id="KW-0418">Kinase</keyword>
<dbReference type="InterPro" id="IPR000014">
    <property type="entry name" value="PAS"/>
</dbReference>
<keyword evidence="1" id="KW-0812">Transmembrane</keyword>
<evidence type="ECO:0000259" key="2">
    <source>
        <dbReference type="PROSITE" id="PS50109"/>
    </source>
</evidence>
<dbReference type="Gene3D" id="3.40.50.2300">
    <property type="match status" value="2"/>
</dbReference>
<feature type="domain" description="PAS" evidence="3">
    <location>
        <begin position="527"/>
        <end position="587"/>
    </location>
</feature>
<dbReference type="Pfam" id="PF02518">
    <property type="entry name" value="HATPase_c"/>
    <property type="match status" value="1"/>
</dbReference>
<dbReference type="NCBIfam" id="TIGR00229">
    <property type="entry name" value="sensory_box"/>
    <property type="match status" value="2"/>
</dbReference>
<dbReference type="KEGG" id="rci:RCIX1753"/>
<protein>
    <submittedName>
        <fullName evidence="5">Signal transduction histidine kinase</fullName>
    </submittedName>
</protein>
<dbReference type="InterPro" id="IPR013656">
    <property type="entry name" value="PAS_4"/>
</dbReference>
<proteinExistence type="predicted"/>
<dbReference type="Gene3D" id="3.30.450.20">
    <property type="entry name" value="PAS domain"/>
    <property type="match status" value="2"/>
</dbReference>
<keyword evidence="5" id="KW-0808">Transferase</keyword>
<keyword evidence="1" id="KW-0472">Membrane</keyword>
<dbReference type="InterPro" id="IPR013655">
    <property type="entry name" value="PAS_fold_3"/>
</dbReference>
<dbReference type="InterPro" id="IPR011495">
    <property type="entry name" value="Sig_transdc_His_kin_sub2_dim/P"/>
</dbReference>
<evidence type="ECO:0000259" key="3">
    <source>
        <dbReference type="PROSITE" id="PS50112"/>
    </source>
</evidence>
<dbReference type="SMART" id="SM00091">
    <property type="entry name" value="PAS"/>
    <property type="match status" value="2"/>
</dbReference>
<dbReference type="SUPFAM" id="SSF55874">
    <property type="entry name" value="ATPase domain of HSP90 chaperone/DNA topoisomerase II/histidine kinase"/>
    <property type="match status" value="1"/>
</dbReference>
<evidence type="ECO:0000313" key="5">
    <source>
        <dbReference type="EMBL" id="CAJ36961.1"/>
    </source>
</evidence>
<dbReference type="InterPro" id="IPR036890">
    <property type="entry name" value="HATPase_C_sf"/>
</dbReference>
<dbReference type="InterPro" id="IPR003594">
    <property type="entry name" value="HATPase_dom"/>
</dbReference>
<dbReference type="eggNOG" id="arCOG02335">
    <property type="taxonomic scope" value="Archaea"/>
</dbReference>
<dbReference type="PANTHER" id="PTHR43065">
    <property type="entry name" value="SENSOR HISTIDINE KINASE"/>
    <property type="match status" value="1"/>
</dbReference>
<evidence type="ECO:0000259" key="4">
    <source>
        <dbReference type="PROSITE" id="PS50113"/>
    </source>
</evidence>
<keyword evidence="1" id="KW-1133">Transmembrane helix</keyword>
<dbReference type="SUPFAM" id="SSF55785">
    <property type="entry name" value="PYP-like sensor domain (PAS domain)"/>
    <property type="match status" value="2"/>
</dbReference>
<keyword evidence="6" id="KW-1185">Reference proteome</keyword>
<dbReference type="InterPro" id="IPR000700">
    <property type="entry name" value="PAS-assoc_C"/>
</dbReference>